<dbReference type="KEGG" id="spu:105443149"/>
<name>A0A7M7HGH4_STRPU</name>
<keyword evidence="2" id="KW-0812">Transmembrane</keyword>
<keyword evidence="2" id="KW-1133">Transmembrane helix</keyword>
<dbReference type="AlphaFoldDB" id="A0A7M7HGH4"/>
<keyword evidence="2" id="KW-0472">Membrane</keyword>
<proteinExistence type="predicted"/>
<reference evidence="4" key="1">
    <citation type="submission" date="2015-02" db="EMBL/GenBank/DDBJ databases">
        <title>Genome sequencing for Strongylocentrotus purpuratus.</title>
        <authorList>
            <person name="Murali S."/>
            <person name="Liu Y."/>
            <person name="Vee V."/>
            <person name="English A."/>
            <person name="Wang M."/>
            <person name="Skinner E."/>
            <person name="Han Y."/>
            <person name="Muzny D.M."/>
            <person name="Worley K.C."/>
            <person name="Gibbs R.A."/>
        </authorList>
    </citation>
    <scope>NUCLEOTIDE SEQUENCE</scope>
</reference>
<dbReference type="GeneID" id="105443149"/>
<evidence type="ECO:0000256" key="1">
    <source>
        <dbReference type="SAM" id="MobiDB-lite"/>
    </source>
</evidence>
<feature type="region of interest" description="Disordered" evidence="1">
    <location>
        <begin position="124"/>
        <end position="165"/>
    </location>
</feature>
<dbReference type="OMA" id="MEVIFWG"/>
<dbReference type="InParanoid" id="A0A7M7HGH4"/>
<feature type="transmembrane region" description="Helical" evidence="2">
    <location>
        <begin position="12"/>
        <end position="35"/>
    </location>
</feature>
<organism evidence="3 4">
    <name type="scientific">Strongylocentrotus purpuratus</name>
    <name type="common">Purple sea urchin</name>
    <dbReference type="NCBI Taxonomy" id="7668"/>
    <lineage>
        <taxon>Eukaryota</taxon>
        <taxon>Metazoa</taxon>
        <taxon>Echinodermata</taxon>
        <taxon>Eleutherozoa</taxon>
        <taxon>Echinozoa</taxon>
        <taxon>Echinoidea</taxon>
        <taxon>Euechinoidea</taxon>
        <taxon>Echinacea</taxon>
        <taxon>Camarodonta</taxon>
        <taxon>Echinidea</taxon>
        <taxon>Strongylocentrotidae</taxon>
        <taxon>Strongylocentrotus</taxon>
    </lineage>
</organism>
<dbReference type="EnsemblMetazoa" id="XM_011675999">
    <property type="protein sequence ID" value="XP_011674301"/>
    <property type="gene ID" value="LOC105443149"/>
</dbReference>
<reference evidence="3" key="2">
    <citation type="submission" date="2021-01" db="UniProtKB">
        <authorList>
            <consortium name="EnsemblMetazoa"/>
        </authorList>
    </citation>
    <scope>IDENTIFICATION</scope>
</reference>
<sequence>MEVIFWGLALEHIILIGLSLGLNLILLLTCIYLCCRIRRREGNTKDTDMTNMNDNELGHDYERTVIPSRATSMVSVTGDYAVPMETVDGMVNAAPSKPPRGDDLNNDSESDVEYVYAEPRVYPAAPSKDKPWLQNQRSFPFRQKRNGFQSGTPKPVYANTLDNRA</sequence>
<dbReference type="Proteomes" id="UP000007110">
    <property type="component" value="Unassembled WGS sequence"/>
</dbReference>
<evidence type="ECO:0000313" key="4">
    <source>
        <dbReference type="Proteomes" id="UP000007110"/>
    </source>
</evidence>
<dbReference type="RefSeq" id="XP_011674301.1">
    <property type="nucleotide sequence ID" value="XM_011675999.2"/>
</dbReference>
<keyword evidence="4" id="KW-1185">Reference proteome</keyword>
<evidence type="ECO:0000313" key="3">
    <source>
        <dbReference type="EnsemblMetazoa" id="XP_011674301"/>
    </source>
</evidence>
<dbReference type="OrthoDB" id="10532866at2759"/>
<accession>A0A7M7HGH4</accession>
<evidence type="ECO:0000256" key="2">
    <source>
        <dbReference type="SAM" id="Phobius"/>
    </source>
</evidence>
<protein>
    <submittedName>
        <fullName evidence="3">Uncharacterized protein</fullName>
    </submittedName>
</protein>